<protein>
    <recommendedName>
        <fullName evidence="1">DUF3730 domain-containing protein</fullName>
    </recommendedName>
</protein>
<dbReference type="AlphaFoldDB" id="A0A6J5UH50"/>
<name>A0A6J5UH50_PRUAR</name>
<organism evidence="2 3">
    <name type="scientific">Prunus armeniaca</name>
    <name type="common">Apricot</name>
    <name type="synonym">Armeniaca vulgaris</name>
    <dbReference type="NCBI Taxonomy" id="36596"/>
    <lineage>
        <taxon>Eukaryota</taxon>
        <taxon>Viridiplantae</taxon>
        <taxon>Streptophyta</taxon>
        <taxon>Embryophyta</taxon>
        <taxon>Tracheophyta</taxon>
        <taxon>Spermatophyta</taxon>
        <taxon>Magnoliopsida</taxon>
        <taxon>eudicotyledons</taxon>
        <taxon>Gunneridae</taxon>
        <taxon>Pentapetalae</taxon>
        <taxon>rosids</taxon>
        <taxon>fabids</taxon>
        <taxon>Rosales</taxon>
        <taxon>Rosaceae</taxon>
        <taxon>Amygdaloideae</taxon>
        <taxon>Amygdaleae</taxon>
        <taxon>Prunus</taxon>
    </lineage>
</organism>
<dbReference type="Proteomes" id="UP000507222">
    <property type="component" value="Unassembled WGS sequence"/>
</dbReference>
<dbReference type="Pfam" id="PF12530">
    <property type="entry name" value="DUF3730"/>
    <property type="match status" value="1"/>
</dbReference>
<feature type="domain" description="DUF3730" evidence="1">
    <location>
        <begin position="48"/>
        <end position="139"/>
    </location>
</feature>
<accession>A0A6J5UH50</accession>
<dbReference type="InterPro" id="IPR022542">
    <property type="entry name" value="FOCAD/RST1_DUF3730"/>
</dbReference>
<evidence type="ECO:0000259" key="1">
    <source>
        <dbReference type="Pfam" id="PF12530"/>
    </source>
</evidence>
<evidence type="ECO:0000313" key="3">
    <source>
        <dbReference type="Proteomes" id="UP000507222"/>
    </source>
</evidence>
<dbReference type="InterPro" id="IPR045163">
    <property type="entry name" value="Focadhesin/RST1"/>
</dbReference>
<dbReference type="EMBL" id="CAEKDK010000003">
    <property type="protein sequence ID" value="CAB4275232.1"/>
    <property type="molecule type" value="Genomic_DNA"/>
</dbReference>
<reference evidence="2 3" key="1">
    <citation type="submission" date="2020-05" db="EMBL/GenBank/DDBJ databases">
        <authorList>
            <person name="Campoy J."/>
            <person name="Schneeberger K."/>
            <person name="Spophaly S."/>
        </authorList>
    </citation>
    <scope>NUCLEOTIDE SEQUENCE [LARGE SCALE GENOMIC DNA]</scope>
    <source>
        <strain evidence="2">PruArmRojPasFocal</strain>
    </source>
</reference>
<proteinExistence type="predicted"/>
<dbReference type="GO" id="GO:0060147">
    <property type="term" value="P:regulation of post-transcriptional gene silencing"/>
    <property type="evidence" value="ECO:0007669"/>
    <property type="project" value="InterPro"/>
</dbReference>
<evidence type="ECO:0000313" key="2">
    <source>
        <dbReference type="EMBL" id="CAB4275232.1"/>
    </source>
</evidence>
<gene>
    <name evidence="2" type="ORF">CURHAP_LOCUS24034</name>
</gene>
<dbReference type="PANTHER" id="PTHR16212:SF4">
    <property type="entry name" value="FOCADHESIN"/>
    <property type="match status" value="1"/>
</dbReference>
<sequence length="145" mass="15822">MAASIQDVCRKNPDRSVDLILSVSSCIENKDPVIQALGFQSLCEADLIAIRLLCQTWETNDRAFGSLQGVLLPKGFTELKSERNICISMAASIRDVCRKNPDRGVDLILSVSSCIENKDPVIQALGFQSLAHLCEADVIGNPVVY</sequence>
<dbReference type="PANTHER" id="PTHR16212">
    <property type="entry name" value="FOCADHESIN FAMILY MEMBER"/>
    <property type="match status" value="1"/>
</dbReference>